<evidence type="ECO:0000313" key="3">
    <source>
        <dbReference type="EMBL" id="KAH0561954.1"/>
    </source>
</evidence>
<gene>
    <name evidence="3" type="ORF">GP486_003339</name>
</gene>
<accession>A0A9P8RQS6</accession>
<feature type="region of interest" description="Disordered" evidence="1">
    <location>
        <begin position="1"/>
        <end position="34"/>
    </location>
</feature>
<keyword evidence="2" id="KW-0812">Transmembrane</keyword>
<evidence type="ECO:0000256" key="2">
    <source>
        <dbReference type="SAM" id="Phobius"/>
    </source>
</evidence>
<proteinExistence type="predicted"/>
<protein>
    <recommendedName>
        <fullName evidence="5">Peroxin 26</fullName>
    </recommendedName>
</protein>
<evidence type="ECO:0000256" key="1">
    <source>
        <dbReference type="SAM" id="MobiDB-lite"/>
    </source>
</evidence>
<feature type="compositionally biased region" description="Basic and acidic residues" evidence="1">
    <location>
        <begin position="336"/>
        <end position="346"/>
    </location>
</feature>
<organism evidence="3 4">
    <name type="scientific">Trichoglossum hirsutum</name>
    <dbReference type="NCBI Taxonomy" id="265104"/>
    <lineage>
        <taxon>Eukaryota</taxon>
        <taxon>Fungi</taxon>
        <taxon>Dikarya</taxon>
        <taxon>Ascomycota</taxon>
        <taxon>Pezizomycotina</taxon>
        <taxon>Geoglossomycetes</taxon>
        <taxon>Geoglossales</taxon>
        <taxon>Geoglossaceae</taxon>
        <taxon>Trichoglossum</taxon>
    </lineage>
</organism>
<evidence type="ECO:0000313" key="4">
    <source>
        <dbReference type="Proteomes" id="UP000750711"/>
    </source>
</evidence>
<feature type="transmembrane region" description="Helical" evidence="2">
    <location>
        <begin position="446"/>
        <end position="464"/>
    </location>
</feature>
<keyword evidence="2" id="KW-1133">Transmembrane helix</keyword>
<feature type="region of interest" description="Disordered" evidence="1">
    <location>
        <begin position="295"/>
        <end position="415"/>
    </location>
</feature>
<name>A0A9P8RQS6_9PEZI</name>
<feature type="compositionally biased region" description="Basic and acidic residues" evidence="1">
    <location>
        <begin position="218"/>
        <end position="231"/>
    </location>
</feature>
<keyword evidence="4" id="KW-1185">Reference proteome</keyword>
<evidence type="ECO:0008006" key="5">
    <source>
        <dbReference type="Google" id="ProtNLM"/>
    </source>
</evidence>
<comment type="caution">
    <text evidence="3">The sequence shown here is derived from an EMBL/GenBank/DDBJ whole genome shotgun (WGS) entry which is preliminary data.</text>
</comment>
<keyword evidence="2" id="KW-0472">Membrane</keyword>
<feature type="region of interest" description="Disordered" evidence="1">
    <location>
        <begin position="210"/>
        <end position="241"/>
    </location>
</feature>
<dbReference type="Proteomes" id="UP000750711">
    <property type="component" value="Unassembled WGS sequence"/>
</dbReference>
<feature type="compositionally biased region" description="Low complexity" evidence="1">
    <location>
        <begin position="368"/>
        <end position="379"/>
    </location>
</feature>
<reference evidence="3" key="1">
    <citation type="submission" date="2021-03" db="EMBL/GenBank/DDBJ databases">
        <title>Comparative genomics and phylogenomic investigation of the class Geoglossomycetes provide insights into ecological specialization and systematics.</title>
        <authorList>
            <person name="Melie T."/>
            <person name="Pirro S."/>
            <person name="Miller A.N."/>
            <person name="Quandt A."/>
        </authorList>
    </citation>
    <scope>NUCLEOTIDE SEQUENCE</scope>
    <source>
        <strain evidence="3">CAQ_001_2017</strain>
    </source>
</reference>
<sequence>MSGGSAVAILANPPDEPLPILTNPPDEPLSSSGFLSASAASLPGGFKTRDGSSQFSKAYRQASSLFLTRRPQEALSALQPLITNTHTSDQSNGGGPSEGAPIASASRGLRIKVWCLYLTILDAVVNLGPEEGKNAFGSQDWRSLVSKAREGKVWDDVVVDGYGGREGGVDAEVVISLSTLLLAHSPSQSLTQQRLENYLSASATPNLDISSRLQAGEFPERIPEPGRRRPSPDGGTDTPRDLNTRIKILELYALHVLPQNEEWDYAREFISLSEVLDEEKREAFLQTLQMLRDERDRNSQMEADFQREQDAQLEREKQDAADRQAEEAAEAAAAAEKAKAEQEQEQKSGTSTSQHKRTSSEVDYGIESSNPSDPAVSSSKPRTNKGGPKSRVPQPSSTRLSPPPRLPSSAGASASASSSLFGRASTMLSSLQKLLSSVAQSTSKSSMVLVRMLLLLIGLVLMLSRSPVRDRVRRIVRVSWGKIAATIGMGVKVSYM</sequence>
<feature type="compositionally biased region" description="Basic and acidic residues" evidence="1">
    <location>
        <begin position="295"/>
        <end position="326"/>
    </location>
</feature>
<dbReference type="AlphaFoldDB" id="A0A9P8RQS6"/>
<dbReference type="EMBL" id="JAGHQM010000444">
    <property type="protein sequence ID" value="KAH0561954.1"/>
    <property type="molecule type" value="Genomic_DNA"/>
</dbReference>